<dbReference type="AlphaFoldDB" id="A0A498IC30"/>
<reference evidence="1 2" key="1">
    <citation type="submission" date="2018-10" db="EMBL/GenBank/DDBJ databases">
        <title>A high-quality apple genome assembly.</title>
        <authorList>
            <person name="Hu J."/>
        </authorList>
    </citation>
    <scope>NUCLEOTIDE SEQUENCE [LARGE SCALE GENOMIC DNA]</scope>
    <source>
        <strain evidence="2">cv. HFTH1</strain>
        <tissue evidence="1">Young leaf</tissue>
    </source>
</reference>
<accession>A0A498IC30</accession>
<sequence length="114" mass="13193">MKLDAIYRNDIIRIDNTLGVEGFEEFKRCVSMDQKSHMMIYALDNLHTDSIVTNQATGALNINIEKLLQERHEDKQKISSMKIEMRQLQLKNTSAFIKVNNLLDEIGSLKKKLL</sequence>
<evidence type="ECO:0000313" key="1">
    <source>
        <dbReference type="EMBL" id="RXH80780.1"/>
    </source>
</evidence>
<organism evidence="1 2">
    <name type="scientific">Malus domestica</name>
    <name type="common">Apple</name>
    <name type="synonym">Pyrus malus</name>
    <dbReference type="NCBI Taxonomy" id="3750"/>
    <lineage>
        <taxon>Eukaryota</taxon>
        <taxon>Viridiplantae</taxon>
        <taxon>Streptophyta</taxon>
        <taxon>Embryophyta</taxon>
        <taxon>Tracheophyta</taxon>
        <taxon>Spermatophyta</taxon>
        <taxon>Magnoliopsida</taxon>
        <taxon>eudicotyledons</taxon>
        <taxon>Gunneridae</taxon>
        <taxon>Pentapetalae</taxon>
        <taxon>rosids</taxon>
        <taxon>fabids</taxon>
        <taxon>Rosales</taxon>
        <taxon>Rosaceae</taxon>
        <taxon>Amygdaloideae</taxon>
        <taxon>Maleae</taxon>
        <taxon>Malus</taxon>
    </lineage>
</organism>
<dbReference type="Proteomes" id="UP000290289">
    <property type="component" value="Chromosome 12"/>
</dbReference>
<protein>
    <submittedName>
        <fullName evidence="1">Uncharacterized protein</fullName>
    </submittedName>
</protein>
<dbReference type="EMBL" id="RDQH01000338">
    <property type="protein sequence ID" value="RXH80780.1"/>
    <property type="molecule type" value="Genomic_DNA"/>
</dbReference>
<gene>
    <name evidence="1" type="ORF">DVH24_004694</name>
</gene>
<name>A0A498IC30_MALDO</name>
<proteinExistence type="predicted"/>
<keyword evidence="2" id="KW-1185">Reference proteome</keyword>
<evidence type="ECO:0000313" key="2">
    <source>
        <dbReference type="Proteomes" id="UP000290289"/>
    </source>
</evidence>
<comment type="caution">
    <text evidence="1">The sequence shown here is derived from an EMBL/GenBank/DDBJ whole genome shotgun (WGS) entry which is preliminary data.</text>
</comment>